<name>A2Q4I1_MEDTR</name>
<organism evidence="2">
    <name type="scientific">Medicago truncatula</name>
    <name type="common">Barrel medic</name>
    <name type="synonym">Medicago tribuloides</name>
    <dbReference type="NCBI Taxonomy" id="3880"/>
    <lineage>
        <taxon>Eukaryota</taxon>
        <taxon>Viridiplantae</taxon>
        <taxon>Streptophyta</taxon>
        <taxon>Embryophyta</taxon>
        <taxon>Tracheophyta</taxon>
        <taxon>Spermatophyta</taxon>
        <taxon>Magnoliopsida</taxon>
        <taxon>eudicotyledons</taxon>
        <taxon>Gunneridae</taxon>
        <taxon>Pentapetalae</taxon>
        <taxon>rosids</taxon>
        <taxon>fabids</taxon>
        <taxon>Fabales</taxon>
        <taxon>Fabaceae</taxon>
        <taxon>Papilionoideae</taxon>
        <taxon>50 kb inversion clade</taxon>
        <taxon>NPAAA clade</taxon>
        <taxon>Hologalegina</taxon>
        <taxon>IRL clade</taxon>
        <taxon>Trifolieae</taxon>
        <taxon>Medicago</taxon>
    </lineage>
</organism>
<keyword evidence="1" id="KW-0472">Membrane</keyword>
<evidence type="ECO:0000313" key="2">
    <source>
        <dbReference type="EMBL" id="ABN08531.1"/>
    </source>
</evidence>
<keyword evidence="1" id="KW-1133">Transmembrane helix</keyword>
<evidence type="ECO:0000256" key="1">
    <source>
        <dbReference type="SAM" id="Phobius"/>
    </source>
</evidence>
<dbReference type="PANTHER" id="PTHR36617">
    <property type="entry name" value="PROTEIN, PUTATIVE-RELATED"/>
    <property type="match status" value="1"/>
</dbReference>
<dbReference type="PANTHER" id="PTHR36617:SF5">
    <property type="entry name" value="OS05G0421675 PROTEIN"/>
    <property type="match status" value="1"/>
</dbReference>
<proteinExistence type="predicted"/>
<accession>A2Q4I1</accession>
<dbReference type="AlphaFoldDB" id="A2Q4I1"/>
<reference evidence="2" key="2">
    <citation type="submission" date="2007-03" db="EMBL/GenBank/DDBJ databases">
        <authorList>
            <consortium name="The International Medicago Genome Annotation Group"/>
        </authorList>
    </citation>
    <scope>NUCLEOTIDE SEQUENCE</scope>
</reference>
<keyword evidence="1" id="KW-0812">Transmembrane</keyword>
<feature type="transmembrane region" description="Helical" evidence="1">
    <location>
        <begin position="112"/>
        <end position="134"/>
    </location>
</feature>
<dbReference type="EMBL" id="AC157488">
    <property type="protein sequence ID" value="ABN08531.1"/>
    <property type="molecule type" value="Genomic_DNA"/>
</dbReference>
<sequence length="146" mass="16999">MFALDALKRSSPECLVAEARRDIGAVGGGERVWRCRLFAWEEESERKCSVLLHNTVLQKNVHDAWHWLLDPIQGYSVKGAYRFLTTSDDRLDRTLVDDVVEVWKRQHICSYIVIYSSLFGLMFDVGYIFLWFLLVTSNNISFYSLL</sequence>
<protein>
    <recommendedName>
        <fullName evidence="3">Transmembrane protein</fullName>
    </recommendedName>
</protein>
<gene>
    <name evidence="2" type="ORF">MtrDRAFT_AC157488g19v2</name>
</gene>
<reference evidence="2" key="1">
    <citation type="submission" date="2005-02" db="EMBL/GenBank/DDBJ databases">
        <authorList>
            <person name="Town C.D."/>
        </authorList>
    </citation>
    <scope>NUCLEOTIDE SEQUENCE</scope>
</reference>
<evidence type="ECO:0008006" key="3">
    <source>
        <dbReference type="Google" id="ProtNLM"/>
    </source>
</evidence>